<dbReference type="InterPro" id="IPR009057">
    <property type="entry name" value="Homeodomain-like_sf"/>
</dbReference>
<name>A0A7M7MF00_VARDE</name>
<dbReference type="PROSITE" id="PS50071">
    <property type="entry name" value="HOMEOBOX_2"/>
    <property type="match status" value="1"/>
</dbReference>
<evidence type="ECO:0000256" key="7">
    <source>
        <dbReference type="PROSITE-ProRule" id="PRU00108"/>
    </source>
</evidence>
<keyword evidence="2" id="KW-0217">Developmental protein</keyword>
<feature type="domain" description="Homeobox" evidence="10">
    <location>
        <begin position="215"/>
        <end position="275"/>
    </location>
</feature>
<dbReference type="Pfam" id="PF00046">
    <property type="entry name" value="Homeodomain"/>
    <property type="match status" value="1"/>
</dbReference>
<dbReference type="OrthoDB" id="6159439at2759"/>
<dbReference type="OMA" id="PSTMCAG"/>
<organism evidence="11 12">
    <name type="scientific">Varroa destructor</name>
    <name type="common">Honeybee mite</name>
    <dbReference type="NCBI Taxonomy" id="109461"/>
    <lineage>
        <taxon>Eukaryota</taxon>
        <taxon>Metazoa</taxon>
        <taxon>Ecdysozoa</taxon>
        <taxon>Arthropoda</taxon>
        <taxon>Chelicerata</taxon>
        <taxon>Arachnida</taxon>
        <taxon>Acari</taxon>
        <taxon>Parasitiformes</taxon>
        <taxon>Mesostigmata</taxon>
        <taxon>Gamasina</taxon>
        <taxon>Dermanyssoidea</taxon>
        <taxon>Varroidae</taxon>
        <taxon>Varroa</taxon>
    </lineage>
</organism>
<feature type="DNA-binding region" description="Homeobox" evidence="7">
    <location>
        <begin position="217"/>
        <end position="276"/>
    </location>
</feature>
<dbReference type="PROSITE" id="PS00027">
    <property type="entry name" value="HOMEOBOX_1"/>
    <property type="match status" value="1"/>
</dbReference>
<feature type="region of interest" description="Disordered" evidence="9">
    <location>
        <begin position="1"/>
        <end position="43"/>
    </location>
</feature>
<evidence type="ECO:0000256" key="4">
    <source>
        <dbReference type="ARBA" id="ARBA00023155"/>
    </source>
</evidence>
<dbReference type="CDD" id="cd00086">
    <property type="entry name" value="homeodomain"/>
    <property type="match status" value="1"/>
</dbReference>
<feature type="compositionally biased region" description="Basic and acidic residues" evidence="9">
    <location>
        <begin position="25"/>
        <end position="38"/>
    </location>
</feature>
<feature type="region of interest" description="Disordered" evidence="9">
    <location>
        <begin position="311"/>
        <end position="346"/>
    </location>
</feature>
<protein>
    <recommendedName>
        <fullName evidence="10">Homeobox domain-containing protein</fullName>
    </recommendedName>
</protein>
<feature type="compositionally biased region" description="Basic and acidic residues" evidence="9">
    <location>
        <begin position="275"/>
        <end position="284"/>
    </location>
</feature>
<dbReference type="FunCoup" id="A0A7M7MF00">
    <property type="interactions" value="38"/>
</dbReference>
<comment type="similarity">
    <text evidence="6">Belongs to the Msh homeobox family.</text>
</comment>
<reference evidence="11" key="1">
    <citation type="submission" date="2021-01" db="UniProtKB">
        <authorList>
            <consortium name="EnsemblMetazoa"/>
        </authorList>
    </citation>
    <scope>IDENTIFICATION</scope>
</reference>
<dbReference type="PANTHER" id="PTHR24338:SF0">
    <property type="entry name" value="MUSCLE SEGMENTATION HOMEOBOX"/>
    <property type="match status" value="1"/>
</dbReference>
<dbReference type="PANTHER" id="PTHR24338">
    <property type="entry name" value="HOMEOBOX PROTEIN MSX"/>
    <property type="match status" value="1"/>
</dbReference>
<evidence type="ECO:0000256" key="6">
    <source>
        <dbReference type="ARBA" id="ARBA00038425"/>
    </source>
</evidence>
<dbReference type="GO" id="GO:0000981">
    <property type="term" value="F:DNA-binding transcription factor activity, RNA polymerase II-specific"/>
    <property type="evidence" value="ECO:0007669"/>
    <property type="project" value="InterPro"/>
</dbReference>
<dbReference type="EnsemblMetazoa" id="XM_022815988">
    <property type="protein sequence ID" value="XP_022671723"/>
    <property type="gene ID" value="LOC111254781"/>
</dbReference>
<dbReference type="InterPro" id="IPR050674">
    <property type="entry name" value="Msh_Homeobox_Regulators"/>
</dbReference>
<dbReference type="SUPFAM" id="SSF46689">
    <property type="entry name" value="Homeodomain-like"/>
    <property type="match status" value="1"/>
</dbReference>
<sequence>MDLSCSTVNKEDSKSPSPRSPPPKEISERETSSEERPSGKLKSIFSVDSILARKSESSPIECTLNNLDPPRSSSPLSARSGHSHPPSSPEIHVDDDGDDLSSTPSPAPTPPTSNPFLATHVYPLLPGVSGLHNVQALAGLPSTMCAGVSGMPNVTSVGATALLPTATQSLSAGWITSPFASQLLTGSAVLNQLRLQAFSQGGPTGPVRCQLRRHKSNRKPRTPFTTQQLLTLERKFRAKQYLSIAERAEFANELKLTETQVKIWFQNRRAKEKRLKEAEDEKRRMSLRQQAPQGAQHLAEQLLPLTLQLQGSTTPHSNTASPNLPNNFAQWSTSSLLPKEEKPTVS</sequence>
<evidence type="ECO:0000256" key="2">
    <source>
        <dbReference type="ARBA" id="ARBA00022473"/>
    </source>
</evidence>
<dbReference type="RefSeq" id="XP_022671723.1">
    <property type="nucleotide sequence ID" value="XM_022815988.1"/>
</dbReference>
<keyword evidence="4 7" id="KW-0371">Homeobox</keyword>
<dbReference type="InterPro" id="IPR017970">
    <property type="entry name" value="Homeobox_CS"/>
</dbReference>
<dbReference type="InParanoid" id="A0A7M7MF00"/>
<evidence type="ECO:0000259" key="10">
    <source>
        <dbReference type="PROSITE" id="PS50071"/>
    </source>
</evidence>
<dbReference type="AlphaFoldDB" id="A0A7M7MF00"/>
<dbReference type="GO" id="GO:0005634">
    <property type="term" value="C:nucleus"/>
    <property type="evidence" value="ECO:0007669"/>
    <property type="project" value="UniProtKB-SubCell"/>
</dbReference>
<dbReference type="Proteomes" id="UP000594260">
    <property type="component" value="Unplaced"/>
</dbReference>
<dbReference type="SMART" id="SM00389">
    <property type="entry name" value="HOX"/>
    <property type="match status" value="1"/>
</dbReference>
<evidence type="ECO:0000313" key="12">
    <source>
        <dbReference type="Proteomes" id="UP000594260"/>
    </source>
</evidence>
<feature type="region of interest" description="Disordered" evidence="9">
    <location>
        <begin position="56"/>
        <end position="114"/>
    </location>
</feature>
<keyword evidence="12" id="KW-1185">Reference proteome</keyword>
<proteinExistence type="inferred from homology"/>
<evidence type="ECO:0000256" key="9">
    <source>
        <dbReference type="SAM" id="MobiDB-lite"/>
    </source>
</evidence>
<comment type="subcellular location">
    <subcellularLocation>
        <location evidence="1 7 8">Nucleus</location>
    </subcellularLocation>
</comment>
<dbReference type="PRINTS" id="PR00024">
    <property type="entry name" value="HOMEOBOX"/>
</dbReference>
<dbReference type="InterPro" id="IPR020479">
    <property type="entry name" value="HD_metazoa"/>
</dbReference>
<evidence type="ECO:0000256" key="1">
    <source>
        <dbReference type="ARBA" id="ARBA00004123"/>
    </source>
</evidence>
<keyword evidence="5 7" id="KW-0539">Nucleus</keyword>
<dbReference type="Gene3D" id="1.10.10.60">
    <property type="entry name" value="Homeodomain-like"/>
    <property type="match status" value="1"/>
</dbReference>
<dbReference type="KEGG" id="vde:111254781"/>
<feature type="compositionally biased region" description="Polar residues" evidence="9">
    <location>
        <begin position="311"/>
        <end position="336"/>
    </location>
</feature>
<evidence type="ECO:0000256" key="8">
    <source>
        <dbReference type="RuleBase" id="RU000682"/>
    </source>
</evidence>
<feature type="region of interest" description="Disordered" evidence="9">
    <location>
        <begin position="275"/>
        <end position="296"/>
    </location>
</feature>
<dbReference type="InterPro" id="IPR001356">
    <property type="entry name" value="HD"/>
</dbReference>
<feature type="compositionally biased region" description="Polar residues" evidence="9">
    <location>
        <begin position="57"/>
        <end position="66"/>
    </location>
</feature>
<feature type="compositionally biased region" description="Low complexity" evidence="9">
    <location>
        <begin position="69"/>
        <end position="84"/>
    </location>
</feature>
<dbReference type="GO" id="GO:0048598">
    <property type="term" value="P:embryonic morphogenesis"/>
    <property type="evidence" value="ECO:0007669"/>
    <property type="project" value="TreeGrafter"/>
</dbReference>
<evidence type="ECO:0000313" key="11">
    <source>
        <dbReference type="EnsemblMetazoa" id="XP_022671723"/>
    </source>
</evidence>
<dbReference type="GO" id="GO:0000977">
    <property type="term" value="F:RNA polymerase II transcription regulatory region sequence-specific DNA binding"/>
    <property type="evidence" value="ECO:0007669"/>
    <property type="project" value="TreeGrafter"/>
</dbReference>
<evidence type="ECO:0000256" key="3">
    <source>
        <dbReference type="ARBA" id="ARBA00023125"/>
    </source>
</evidence>
<keyword evidence="3 7" id="KW-0238">DNA-binding</keyword>
<evidence type="ECO:0000256" key="5">
    <source>
        <dbReference type="ARBA" id="ARBA00023242"/>
    </source>
</evidence>
<dbReference type="GeneID" id="111254781"/>
<accession>A0A7M7MF00</accession>